<dbReference type="EMBL" id="QEEX01000001">
    <property type="protein sequence ID" value="PWB98053.1"/>
    <property type="molecule type" value="Genomic_DNA"/>
</dbReference>
<dbReference type="CDD" id="cd05233">
    <property type="entry name" value="SDR_c"/>
    <property type="match status" value="1"/>
</dbReference>
<dbReference type="PANTHER" id="PTHR24321:SF8">
    <property type="entry name" value="ESTRADIOL 17-BETA-DEHYDROGENASE 8-RELATED"/>
    <property type="match status" value="1"/>
</dbReference>
<reference evidence="4" key="1">
    <citation type="submission" date="2018-04" db="EMBL/GenBank/DDBJ databases">
        <authorList>
            <person name="Liu S."/>
            <person name="Wang Z."/>
            <person name="Li J."/>
        </authorList>
    </citation>
    <scope>NUCLEOTIDE SEQUENCE [LARGE SCALE GENOMIC DNA]</scope>
    <source>
        <strain evidence="4">S1194</strain>
    </source>
</reference>
<dbReference type="PRINTS" id="PR00080">
    <property type="entry name" value="SDRFAMILY"/>
</dbReference>
<proteinExistence type="inferred from homology"/>
<evidence type="ECO:0000256" key="2">
    <source>
        <dbReference type="ARBA" id="ARBA00023002"/>
    </source>
</evidence>
<dbReference type="InterPro" id="IPR020904">
    <property type="entry name" value="Sc_DH/Rdtase_CS"/>
</dbReference>
<sequence>MTIDGLAGKSIIVTAGGNGIGLATARALVENGARVAIVDISADAVAAAVAELGSDKAIGITADVGSLPDVDSYFDECIDRFGRVDALFNNAGITAPRVPLADLDLTAAAKLLDVNIMGTVRGMQRMIAHARDHGQGGTILNTSSGTALQGAPNTGFYSATKAAIISLTKTVAIEAAEYGIRVNTILPGPTETPTLLAAPEERKAFFLSTVPLGRFGKPTEVAGLAAWLLSDQSSYCTAGVFAVDGGSSA</sequence>
<dbReference type="Proteomes" id="UP000244978">
    <property type="component" value="Unassembled WGS sequence"/>
</dbReference>
<organism evidence="3 4">
    <name type="scientific">Homoserinimonas hongtaonis</name>
    <dbReference type="NCBI Taxonomy" id="2079791"/>
    <lineage>
        <taxon>Bacteria</taxon>
        <taxon>Bacillati</taxon>
        <taxon>Actinomycetota</taxon>
        <taxon>Actinomycetes</taxon>
        <taxon>Micrococcales</taxon>
        <taxon>Microbacteriaceae</taxon>
        <taxon>Homoserinimonas</taxon>
    </lineage>
</organism>
<dbReference type="InterPro" id="IPR002347">
    <property type="entry name" value="SDR_fam"/>
</dbReference>
<protein>
    <submittedName>
        <fullName evidence="3">Short-chain dehydrogenase</fullName>
    </submittedName>
</protein>
<dbReference type="SUPFAM" id="SSF51735">
    <property type="entry name" value="NAD(P)-binding Rossmann-fold domains"/>
    <property type="match status" value="1"/>
</dbReference>
<gene>
    <name evidence="3" type="ORF">DF220_09580</name>
</gene>
<dbReference type="Pfam" id="PF13561">
    <property type="entry name" value="adh_short_C2"/>
    <property type="match status" value="1"/>
</dbReference>
<dbReference type="PRINTS" id="PR00081">
    <property type="entry name" value="GDHRDH"/>
</dbReference>
<name>A0A2U1T2Q8_9MICO</name>
<comment type="caution">
    <text evidence="3">The sequence shown here is derived from an EMBL/GenBank/DDBJ whole genome shotgun (WGS) entry which is preliminary data.</text>
</comment>
<dbReference type="AlphaFoldDB" id="A0A2U1T2Q8"/>
<dbReference type="InterPro" id="IPR036291">
    <property type="entry name" value="NAD(P)-bd_dom_sf"/>
</dbReference>
<keyword evidence="2" id="KW-0560">Oxidoreductase</keyword>
<comment type="similarity">
    <text evidence="1">Belongs to the short-chain dehydrogenases/reductases (SDR) family.</text>
</comment>
<dbReference type="GO" id="GO:0016491">
    <property type="term" value="F:oxidoreductase activity"/>
    <property type="evidence" value="ECO:0007669"/>
    <property type="project" value="UniProtKB-KW"/>
</dbReference>
<dbReference type="NCBIfam" id="NF005559">
    <property type="entry name" value="PRK07231.1"/>
    <property type="match status" value="1"/>
</dbReference>
<evidence type="ECO:0000313" key="4">
    <source>
        <dbReference type="Proteomes" id="UP000244978"/>
    </source>
</evidence>
<dbReference type="RefSeq" id="WP_108997843.1">
    <property type="nucleotide sequence ID" value="NZ_QEEX01000001.1"/>
</dbReference>
<evidence type="ECO:0000256" key="1">
    <source>
        <dbReference type="ARBA" id="ARBA00006484"/>
    </source>
</evidence>
<dbReference type="PROSITE" id="PS00061">
    <property type="entry name" value="ADH_SHORT"/>
    <property type="match status" value="1"/>
</dbReference>
<keyword evidence="4" id="KW-1185">Reference proteome</keyword>
<dbReference type="FunFam" id="3.40.50.720:FF:000084">
    <property type="entry name" value="Short-chain dehydrogenase reductase"/>
    <property type="match status" value="1"/>
</dbReference>
<evidence type="ECO:0000313" key="3">
    <source>
        <dbReference type="EMBL" id="PWB98053.1"/>
    </source>
</evidence>
<dbReference type="Gene3D" id="3.40.50.720">
    <property type="entry name" value="NAD(P)-binding Rossmann-like Domain"/>
    <property type="match status" value="1"/>
</dbReference>
<dbReference type="PANTHER" id="PTHR24321">
    <property type="entry name" value="DEHYDROGENASES, SHORT CHAIN"/>
    <property type="match status" value="1"/>
</dbReference>
<accession>A0A2U1T2Q8</accession>